<dbReference type="EMBL" id="LT607754">
    <property type="protein sequence ID" value="SCG77449.1"/>
    <property type="molecule type" value="Genomic_DNA"/>
</dbReference>
<organism evidence="2 3">
    <name type="scientific">Micromonospora inositola</name>
    <dbReference type="NCBI Taxonomy" id="47865"/>
    <lineage>
        <taxon>Bacteria</taxon>
        <taxon>Bacillati</taxon>
        <taxon>Actinomycetota</taxon>
        <taxon>Actinomycetes</taxon>
        <taxon>Micromonosporales</taxon>
        <taxon>Micromonosporaceae</taxon>
        <taxon>Micromonospora</taxon>
    </lineage>
</organism>
<protein>
    <submittedName>
        <fullName evidence="2">Uncharacterized protein</fullName>
    </submittedName>
</protein>
<evidence type="ECO:0000256" key="1">
    <source>
        <dbReference type="SAM" id="MobiDB-lite"/>
    </source>
</evidence>
<name>A0A1C5K4I3_9ACTN</name>
<evidence type="ECO:0000313" key="3">
    <source>
        <dbReference type="Proteomes" id="UP000198221"/>
    </source>
</evidence>
<keyword evidence="3" id="KW-1185">Reference proteome</keyword>
<dbReference type="OrthoDB" id="3765661at2"/>
<feature type="region of interest" description="Disordered" evidence="1">
    <location>
        <begin position="1"/>
        <end position="28"/>
    </location>
</feature>
<reference evidence="3" key="1">
    <citation type="submission" date="2016-06" db="EMBL/GenBank/DDBJ databases">
        <authorList>
            <person name="Varghese N."/>
            <person name="Submissions Spin"/>
        </authorList>
    </citation>
    <scope>NUCLEOTIDE SEQUENCE [LARGE SCALE GENOMIC DNA]</scope>
    <source>
        <strain evidence="3">DSM 43819</strain>
    </source>
</reference>
<evidence type="ECO:0000313" key="2">
    <source>
        <dbReference type="EMBL" id="SCG77449.1"/>
    </source>
</evidence>
<dbReference type="Proteomes" id="UP000198221">
    <property type="component" value="Chromosome I"/>
</dbReference>
<dbReference type="AlphaFoldDB" id="A0A1C5K4I3"/>
<dbReference type="RefSeq" id="WP_157746595.1">
    <property type="nucleotide sequence ID" value="NZ_LT607754.1"/>
</dbReference>
<gene>
    <name evidence="2" type="ORF">GA0070613_6267</name>
</gene>
<proteinExistence type="predicted"/>
<accession>A0A1C5K4I3</accession>
<sequence length="551" mass="60906">MDAQSGSGGRRGRPYRPPRPTPARAGWSEQQHRVGWLLRVNRLYSGDERWQRESEFAADFHGGCWPERTSVYRISRWETAAVRVPYLAVRRYEELLQLPAHRLVVLIDTVYRYSAAVSGAAPLLQRQPFRDVPESVDRMEELVEAVQSDDVVTGVQWDELTALLGGAGQVILPRSTWAHLAERLLAEMIVADGVAWAQRYEALNRLLAHPLGQQPAVAACASLAADRTNQVFVETVSALDSSPHPDAAAHVMAQLVHPTNDRSQYGALLACVRKLRYGHFTESQVRRLVPIVNNFAADPVHYEDTRRLATELLRRIPADLPTDARLRLRHAAYPARGPYHPPLGTDSQWALAERIANTSVAGMAREAPRFPDTLLPTLVREMLFSPVFDVRLYAAILLFGTPYRSPLATALAVELQSQVGTGGTNLARTLLEALRILGSGEQRPLVERLTIAAGLPSVVTLAAASTIGHIGGSSPDRYWTTAIEHHLRVWRSTGSRTSASALDGLIYGLGITRNIPLLRLVHAHPGIPSPARVAAGWWLNLPRWVYEGANR</sequence>